<reference evidence="18" key="1">
    <citation type="journal article" date="2020" name="Stud. Mycol.">
        <title>101 Dothideomycetes genomes: a test case for predicting lifestyles and emergence of pathogens.</title>
        <authorList>
            <person name="Haridas S."/>
            <person name="Albert R."/>
            <person name="Binder M."/>
            <person name="Bloem J."/>
            <person name="Labutti K."/>
            <person name="Salamov A."/>
            <person name="Andreopoulos B."/>
            <person name="Baker S."/>
            <person name="Barry K."/>
            <person name="Bills G."/>
            <person name="Bluhm B."/>
            <person name="Cannon C."/>
            <person name="Castanera R."/>
            <person name="Culley D."/>
            <person name="Daum C."/>
            <person name="Ezra D."/>
            <person name="Gonzalez J."/>
            <person name="Henrissat B."/>
            <person name="Kuo A."/>
            <person name="Liang C."/>
            <person name="Lipzen A."/>
            <person name="Lutzoni F."/>
            <person name="Magnuson J."/>
            <person name="Mondo S."/>
            <person name="Nolan M."/>
            <person name="Ohm R."/>
            <person name="Pangilinan J."/>
            <person name="Park H.-J."/>
            <person name="Ramirez L."/>
            <person name="Alfaro M."/>
            <person name="Sun H."/>
            <person name="Tritt A."/>
            <person name="Yoshinaga Y."/>
            <person name="Zwiers L.-H."/>
            <person name="Turgeon B."/>
            <person name="Goodwin S."/>
            <person name="Spatafora J."/>
            <person name="Crous P."/>
            <person name="Grigoriev I."/>
        </authorList>
    </citation>
    <scope>NUCLEOTIDE SEQUENCE</scope>
    <source>
        <strain evidence="18">CBS 627.86</strain>
    </source>
</reference>
<evidence type="ECO:0000256" key="1">
    <source>
        <dbReference type="ARBA" id="ARBA00004434"/>
    </source>
</evidence>
<accession>A0A6A5ZLF3</accession>
<protein>
    <recommendedName>
        <fullName evidence="3 14">Mitochondrial import inner membrane translocase subunit TIM50</fullName>
    </recommendedName>
</protein>
<dbReference type="Pfam" id="PF03031">
    <property type="entry name" value="NIF"/>
    <property type="match status" value="1"/>
</dbReference>
<feature type="domain" description="FCP1 homology" evidence="17">
    <location>
        <begin position="301"/>
        <end position="444"/>
    </location>
</feature>
<feature type="region of interest" description="Disordered" evidence="16">
    <location>
        <begin position="179"/>
        <end position="221"/>
    </location>
</feature>
<dbReference type="PANTHER" id="PTHR12210">
    <property type="entry name" value="DULLARD PROTEIN PHOSPHATASE"/>
    <property type="match status" value="1"/>
</dbReference>
<dbReference type="InterPro" id="IPR050365">
    <property type="entry name" value="TIM50"/>
</dbReference>
<keyword evidence="15" id="KW-0175">Coiled coil</keyword>
<dbReference type="CDD" id="cd07521">
    <property type="entry name" value="HAD_FCP1-like"/>
    <property type="match status" value="1"/>
</dbReference>
<evidence type="ECO:0000256" key="6">
    <source>
        <dbReference type="ARBA" id="ARBA00022792"/>
    </source>
</evidence>
<dbReference type="GO" id="GO:0005744">
    <property type="term" value="C:TIM23 mitochondrial import inner membrane translocase complex"/>
    <property type="evidence" value="ECO:0007669"/>
    <property type="project" value="UniProtKB-UniRule"/>
</dbReference>
<evidence type="ECO:0000313" key="18">
    <source>
        <dbReference type="EMBL" id="KAF2119677.1"/>
    </source>
</evidence>
<dbReference type="Proteomes" id="UP000799770">
    <property type="component" value="Unassembled WGS sequence"/>
</dbReference>
<evidence type="ECO:0000256" key="16">
    <source>
        <dbReference type="SAM" id="MobiDB-lite"/>
    </source>
</evidence>
<name>A0A6A5ZLF3_9PLEO</name>
<keyword evidence="12" id="KW-0472">Membrane</keyword>
<dbReference type="EMBL" id="ML977315">
    <property type="protein sequence ID" value="KAF2119677.1"/>
    <property type="molecule type" value="Genomic_DNA"/>
</dbReference>
<sequence>MLSQAAARALRLRPASVLPRARTASTSQWLRSRSTLSIPRTLQISSASQWSQSSFAARTSTTSTLQSMRSYANDGRPPRTTSKPKQHPSADFDVAATPDRNGPPQSTGAGPGISEAKDAGAGAQQDYTKDQEEFAGPQSASENTDPTTESPQQPQKPLPDLRQGIPSTFGAEFLKDDAAAKSNEDPSNVTEDPAKGPVTGGAGGREGGELPKSAYETSTDRRRNRVANYSYIAALLLGTGGAVYLGRNWETDEEERMNPEAPSGWGFMLMYNRAKARLNSQMGYYTEPTFPKLLPDIDPSFPVPDRTLVISLEDMLIHSEWSTKHGWRTAKRPGADYFLRYLSQHYELVIWTSLKSQDADMVIRKLDPFRIVMWPLFREATRYEKGEYVKDLSCLNRDLSKVLIIDTNPAHVKHQPENAIILPKWKGDPKDKNLVSLIPFLEYLAMTGADVPKAIQSFNGKDIPSEFARREARARELFNKDLAERRAKKPKHSAGGMLMGALGLKAQQGGMTLGDGQSLSEGFEQGKMLSDQFRERSQKQYEALEKEIRENGEKWLKEMAEEEKKFQEEQMKSMKSGAFGWLGGAGGPPQQQ</sequence>
<evidence type="ECO:0000256" key="14">
    <source>
        <dbReference type="RuleBase" id="RU365079"/>
    </source>
</evidence>
<evidence type="ECO:0000256" key="12">
    <source>
        <dbReference type="ARBA" id="ARBA00023136"/>
    </source>
</evidence>
<evidence type="ECO:0000256" key="3">
    <source>
        <dbReference type="ARBA" id="ARBA00020799"/>
    </source>
</evidence>
<evidence type="ECO:0000313" key="19">
    <source>
        <dbReference type="Proteomes" id="UP000799770"/>
    </source>
</evidence>
<feature type="coiled-coil region" evidence="15">
    <location>
        <begin position="534"/>
        <end position="577"/>
    </location>
</feature>
<keyword evidence="10 14" id="KW-0811">Translocation</keyword>
<keyword evidence="8 14" id="KW-0809">Transit peptide</keyword>
<comment type="subunit">
    <text evidence="14">Component of the TIM23 complex.</text>
</comment>
<comment type="subcellular location">
    <subcellularLocation>
        <location evidence="1 14">Mitochondrion inner membrane</location>
        <topology evidence="1 14">Single-pass membrane protein</topology>
    </subcellularLocation>
</comment>
<evidence type="ECO:0000259" key="17">
    <source>
        <dbReference type="PROSITE" id="PS50969"/>
    </source>
</evidence>
<evidence type="ECO:0000256" key="11">
    <source>
        <dbReference type="ARBA" id="ARBA00023128"/>
    </source>
</evidence>
<dbReference type="Gene3D" id="3.40.50.1000">
    <property type="entry name" value="HAD superfamily/HAD-like"/>
    <property type="match status" value="1"/>
</dbReference>
<keyword evidence="9" id="KW-1133">Transmembrane helix</keyword>
<evidence type="ECO:0000256" key="8">
    <source>
        <dbReference type="ARBA" id="ARBA00022946"/>
    </source>
</evidence>
<evidence type="ECO:0000256" key="9">
    <source>
        <dbReference type="ARBA" id="ARBA00022989"/>
    </source>
</evidence>
<keyword evidence="4 14" id="KW-0813">Transport</keyword>
<feature type="region of interest" description="Disordered" evidence="16">
    <location>
        <begin position="45"/>
        <end position="166"/>
    </location>
</feature>
<keyword evidence="5" id="KW-0812">Transmembrane</keyword>
<dbReference type="InterPro" id="IPR004274">
    <property type="entry name" value="FCP1_dom"/>
</dbReference>
<evidence type="ECO:0000256" key="4">
    <source>
        <dbReference type="ARBA" id="ARBA00022448"/>
    </source>
</evidence>
<dbReference type="GO" id="GO:0015031">
    <property type="term" value="P:protein transport"/>
    <property type="evidence" value="ECO:0007669"/>
    <property type="project" value="UniProtKB-KW"/>
</dbReference>
<dbReference type="PROSITE" id="PS50969">
    <property type="entry name" value="FCP1"/>
    <property type="match status" value="1"/>
</dbReference>
<keyword evidence="7 14" id="KW-0653">Protein transport</keyword>
<evidence type="ECO:0000256" key="13">
    <source>
        <dbReference type="ARBA" id="ARBA00059797"/>
    </source>
</evidence>
<keyword evidence="11 14" id="KW-0496">Mitochondrion</keyword>
<dbReference type="OrthoDB" id="287041at2759"/>
<dbReference type="SUPFAM" id="SSF56784">
    <property type="entry name" value="HAD-like"/>
    <property type="match status" value="1"/>
</dbReference>
<evidence type="ECO:0000256" key="15">
    <source>
        <dbReference type="SAM" id="Coils"/>
    </source>
</evidence>
<dbReference type="SMART" id="SM00577">
    <property type="entry name" value="CPDc"/>
    <property type="match status" value="1"/>
</dbReference>
<proteinExistence type="inferred from homology"/>
<keyword evidence="6" id="KW-0999">Mitochondrion inner membrane</keyword>
<evidence type="ECO:0000256" key="5">
    <source>
        <dbReference type="ARBA" id="ARBA00022692"/>
    </source>
</evidence>
<evidence type="ECO:0000256" key="7">
    <source>
        <dbReference type="ARBA" id="ARBA00022927"/>
    </source>
</evidence>
<comment type="function">
    <text evidence="13">Essential component of the TIM23 complex, a complex that mediates the translocation of transit peptide-containing proteins across the mitochondrial inner membrane. Required to direct preproteins in transit and direct them to the channel protein TIM23, and possibly facilitates transfer of the translocating proteins from the TOM complex to the TIM23 complex.</text>
</comment>
<evidence type="ECO:0000256" key="10">
    <source>
        <dbReference type="ARBA" id="ARBA00023010"/>
    </source>
</evidence>
<gene>
    <name evidence="18" type="ORF">BDV96DRAFT_610577</name>
</gene>
<feature type="compositionally biased region" description="Low complexity" evidence="16">
    <location>
        <begin position="45"/>
        <end position="64"/>
    </location>
</feature>
<dbReference type="InterPro" id="IPR023214">
    <property type="entry name" value="HAD_sf"/>
</dbReference>
<feature type="compositionally biased region" description="Polar residues" evidence="16">
    <location>
        <begin position="138"/>
        <end position="155"/>
    </location>
</feature>
<comment type="similarity">
    <text evidence="2 14">Belongs to the TIM50 family.</text>
</comment>
<organism evidence="18 19">
    <name type="scientific">Lophiotrema nucula</name>
    <dbReference type="NCBI Taxonomy" id="690887"/>
    <lineage>
        <taxon>Eukaryota</taxon>
        <taxon>Fungi</taxon>
        <taxon>Dikarya</taxon>
        <taxon>Ascomycota</taxon>
        <taxon>Pezizomycotina</taxon>
        <taxon>Dothideomycetes</taxon>
        <taxon>Pleosporomycetidae</taxon>
        <taxon>Pleosporales</taxon>
        <taxon>Lophiotremataceae</taxon>
        <taxon>Lophiotrema</taxon>
    </lineage>
</organism>
<dbReference type="InterPro" id="IPR036412">
    <property type="entry name" value="HAD-like_sf"/>
</dbReference>
<keyword evidence="19" id="KW-1185">Reference proteome</keyword>
<dbReference type="AlphaFoldDB" id="A0A6A5ZLF3"/>
<dbReference type="FunFam" id="3.40.50.1000:FF:000019">
    <property type="entry name" value="Mitochondrial import inner membrane translocase subunit TIM50"/>
    <property type="match status" value="1"/>
</dbReference>
<evidence type="ECO:0000256" key="2">
    <source>
        <dbReference type="ARBA" id="ARBA00006344"/>
    </source>
</evidence>